<dbReference type="STRING" id="57577.A0A2K3NTH8"/>
<name>A0A2K3NTH8_TRIPR</name>
<dbReference type="Gene3D" id="3.60.40.10">
    <property type="entry name" value="PPM-type phosphatase domain"/>
    <property type="match status" value="1"/>
</dbReference>
<gene>
    <name evidence="2" type="ORF">L195_g002808</name>
</gene>
<accession>A0A2K3NTH8</accession>
<reference evidence="2 3" key="2">
    <citation type="journal article" date="2017" name="Front. Plant Sci.">
        <title>Gene Classification and Mining of Molecular Markers Useful in Red Clover (Trifolium pratense) Breeding.</title>
        <authorList>
            <person name="Istvanek J."/>
            <person name="Dluhosova J."/>
            <person name="Dluhos P."/>
            <person name="Patkova L."/>
            <person name="Nedelnik J."/>
            <person name="Repkova J."/>
        </authorList>
    </citation>
    <scope>NUCLEOTIDE SEQUENCE [LARGE SCALE GENOMIC DNA]</scope>
    <source>
        <strain evidence="3">cv. Tatra</strain>
        <tissue evidence="2">Young leaves</tissue>
    </source>
</reference>
<dbReference type="Proteomes" id="UP000236291">
    <property type="component" value="Unassembled WGS sequence"/>
</dbReference>
<proteinExistence type="predicted"/>
<evidence type="ECO:0000259" key="1">
    <source>
        <dbReference type="Pfam" id="PF00481"/>
    </source>
</evidence>
<reference evidence="2 3" key="1">
    <citation type="journal article" date="2014" name="Am. J. Bot.">
        <title>Genome assembly and annotation for red clover (Trifolium pratense; Fabaceae).</title>
        <authorList>
            <person name="Istvanek J."/>
            <person name="Jaros M."/>
            <person name="Krenek A."/>
            <person name="Repkova J."/>
        </authorList>
    </citation>
    <scope>NUCLEOTIDE SEQUENCE [LARGE SCALE GENOMIC DNA]</scope>
    <source>
        <strain evidence="3">cv. Tatra</strain>
        <tissue evidence="2">Young leaves</tissue>
    </source>
</reference>
<feature type="domain" description="PPM-type phosphatase" evidence="1">
    <location>
        <begin position="22"/>
        <end position="83"/>
    </location>
</feature>
<protein>
    <recommendedName>
        <fullName evidence="1">PPM-type phosphatase domain-containing protein</fullName>
    </recommendedName>
</protein>
<comment type="caution">
    <text evidence="2">The sequence shown here is derived from an EMBL/GenBank/DDBJ whole genome shotgun (WGS) entry which is preliminary data.</text>
</comment>
<dbReference type="SUPFAM" id="SSF81606">
    <property type="entry name" value="PP2C-like"/>
    <property type="match status" value="1"/>
</dbReference>
<evidence type="ECO:0000313" key="3">
    <source>
        <dbReference type="Proteomes" id="UP000236291"/>
    </source>
</evidence>
<dbReference type="Pfam" id="PF00481">
    <property type="entry name" value="PP2C"/>
    <property type="match status" value="1"/>
</dbReference>
<dbReference type="InterPro" id="IPR036457">
    <property type="entry name" value="PPM-type-like_dom_sf"/>
</dbReference>
<dbReference type="AlphaFoldDB" id="A0A2K3NTH8"/>
<dbReference type="InterPro" id="IPR001932">
    <property type="entry name" value="PPM-type_phosphatase-like_dom"/>
</dbReference>
<evidence type="ECO:0000313" key="2">
    <source>
        <dbReference type="EMBL" id="PNY06344.1"/>
    </source>
</evidence>
<organism evidence="2 3">
    <name type="scientific">Trifolium pratense</name>
    <name type="common">Red clover</name>
    <dbReference type="NCBI Taxonomy" id="57577"/>
    <lineage>
        <taxon>Eukaryota</taxon>
        <taxon>Viridiplantae</taxon>
        <taxon>Streptophyta</taxon>
        <taxon>Embryophyta</taxon>
        <taxon>Tracheophyta</taxon>
        <taxon>Spermatophyta</taxon>
        <taxon>Magnoliopsida</taxon>
        <taxon>eudicotyledons</taxon>
        <taxon>Gunneridae</taxon>
        <taxon>Pentapetalae</taxon>
        <taxon>rosids</taxon>
        <taxon>fabids</taxon>
        <taxon>Fabales</taxon>
        <taxon>Fabaceae</taxon>
        <taxon>Papilionoideae</taxon>
        <taxon>50 kb inversion clade</taxon>
        <taxon>NPAAA clade</taxon>
        <taxon>Hologalegina</taxon>
        <taxon>IRL clade</taxon>
        <taxon>Trifolieae</taxon>
        <taxon>Trifolium</taxon>
    </lineage>
</organism>
<sequence length="131" mass="15107">MTSFFMKPWPQLKRSSPNVVIDNEKTNPDIRHMGSCCLITLIWKETLYMANLGDSRVVLGTVFHPVPIPHGLYAEELKRDHSCEDLHNRIPLLRQFPDDPTILLKDENEEAVSIVHIDVFDVYGFSTLFKL</sequence>
<dbReference type="EMBL" id="ASHM01001261">
    <property type="protein sequence ID" value="PNY06344.1"/>
    <property type="molecule type" value="Genomic_DNA"/>
</dbReference>